<proteinExistence type="predicted"/>
<feature type="region of interest" description="Disordered" evidence="3">
    <location>
        <begin position="283"/>
        <end position="320"/>
    </location>
</feature>
<sequence length="967" mass="112464">MSDNSRENQGRYSLRDLPRHDYRGQLRGLHIFRESYTSVDMEDCTEVEESLITGVSDPMEQLAAALASLAKLQEEAQRQAEERRREEERQRERHYEEIQAMQEQHMQQIEIMKGVLAEREGNSPHLKISPYQETEDIQDFIEAFEGIMKIQGVNRTNWILRLTPLLSGKARTVCTDLGTTTDYDGIKKAILEHYNINTERCRRKFRSHVWTRDQDPTDWIARGVKLVKRWLVPENGMEQVVNKIAVEQLLNGLPQEMRIWVTSQNPETPEKVGELIESYDTAHSCLPQRNRPKQDYGRSKEFPRKTEGSTGNKKERKSPSEITCYKCNHKGHIARNCTEKTLRAKENAEEVIWHGEGKINGHNVKRIQIDSGASRTVVDRKFVALKDIEKETIGVTFGNGTYGEYPLASVRITFDGEDYQVKAAVVQGLAEDVLLGRDVPLHKHMAKRLPKSEQIELLKQLAKEHQIDIEEIKESEDESALAVMTRAPKRQIQVDTEQHSEEHQPLPERSEEQSEAMEQETREESELEETILEDEDLGVQFPFEEELFQPTTRTKIYQTRGEKRRQNQKRNRIESTNQTKQLIMDQEKDCEIQSWIKKEDPSRIVRKEGVICRTWRPKDSPSTTYEQIVLPAQYRNKVIRLAHDLPFSGHLGRDKTTQRILRRFYWPTLFKDVRLYCEACKDCQLHANHKRKAPMIPLPIIGEPFKRIAMDIVGPLPRTSRGNRFILVINDYATRYPEAFPLRNITAKKVAEVLIELFARYGIPEEILTDQGSNFTSSLLGELYHLMGVKAIKTSPYHPQTDGLVERFNRTLKFMLRKVLEGERKNWDHMIPYVLFAYKEVPQSTLGFSPFELLYGREVRGPLDVLKEEWIHSTEIETDILSFVMDTRERMESAREIVKENARAVQAKQKMYYDQQSREINFEVGDKVLLLLPSSTRKFVAKWQGPYEVIRKIGKVTYEIEMPDKGG</sequence>
<evidence type="ECO:0008006" key="8">
    <source>
        <dbReference type="Google" id="ProtNLM"/>
    </source>
</evidence>
<dbReference type="GO" id="GO:0015074">
    <property type="term" value="P:DNA integration"/>
    <property type="evidence" value="ECO:0007669"/>
    <property type="project" value="InterPro"/>
</dbReference>
<dbReference type="CDD" id="cd00303">
    <property type="entry name" value="retropepsin_like"/>
    <property type="match status" value="1"/>
</dbReference>
<dbReference type="SMART" id="SM00431">
    <property type="entry name" value="SCAN"/>
    <property type="match status" value="1"/>
</dbReference>
<name>A0A1X7UWG4_AMPQE</name>
<dbReference type="SUPFAM" id="SSF50630">
    <property type="entry name" value="Acid proteases"/>
    <property type="match status" value="1"/>
</dbReference>
<keyword evidence="1" id="KW-0863">Zinc-finger</keyword>
<dbReference type="Gene3D" id="1.10.340.70">
    <property type="match status" value="1"/>
</dbReference>
<dbReference type="Gene3D" id="1.10.4020.10">
    <property type="entry name" value="DNA breaking-rejoining enzymes"/>
    <property type="match status" value="1"/>
</dbReference>
<dbReference type="InterPro" id="IPR012337">
    <property type="entry name" value="RNaseH-like_sf"/>
</dbReference>
<protein>
    <recommendedName>
        <fullName evidence="8">Integrase catalytic domain-containing protein</fullName>
    </recommendedName>
</protein>
<feature type="domain" description="Integrase catalytic" evidence="6">
    <location>
        <begin position="700"/>
        <end position="858"/>
    </location>
</feature>
<evidence type="ECO:0000313" key="7">
    <source>
        <dbReference type="EnsemblMetazoa" id="Aqu2.1.31707_001"/>
    </source>
</evidence>
<dbReference type="InterPro" id="IPR036875">
    <property type="entry name" value="Znf_CCHC_sf"/>
</dbReference>
<dbReference type="Pfam" id="PF02023">
    <property type="entry name" value="SCAN"/>
    <property type="match status" value="1"/>
</dbReference>
<dbReference type="Gene3D" id="3.30.420.10">
    <property type="entry name" value="Ribonuclease H-like superfamily/Ribonuclease H"/>
    <property type="match status" value="1"/>
</dbReference>
<feature type="coiled-coil region" evidence="2">
    <location>
        <begin position="59"/>
        <end position="104"/>
    </location>
</feature>
<dbReference type="InterPro" id="IPR021109">
    <property type="entry name" value="Peptidase_aspartic_dom_sf"/>
</dbReference>
<evidence type="ECO:0000259" key="6">
    <source>
        <dbReference type="PROSITE" id="PS50994"/>
    </source>
</evidence>
<dbReference type="SMART" id="SM00343">
    <property type="entry name" value="ZnF_C2HC"/>
    <property type="match status" value="1"/>
</dbReference>
<dbReference type="InterPro" id="IPR001878">
    <property type="entry name" value="Znf_CCHC"/>
</dbReference>
<organism evidence="7">
    <name type="scientific">Amphimedon queenslandica</name>
    <name type="common">Sponge</name>
    <dbReference type="NCBI Taxonomy" id="400682"/>
    <lineage>
        <taxon>Eukaryota</taxon>
        <taxon>Metazoa</taxon>
        <taxon>Porifera</taxon>
        <taxon>Demospongiae</taxon>
        <taxon>Heteroscleromorpha</taxon>
        <taxon>Haplosclerida</taxon>
        <taxon>Niphatidae</taxon>
        <taxon>Amphimedon</taxon>
    </lineage>
</organism>
<dbReference type="InterPro" id="IPR050951">
    <property type="entry name" value="Retrovirus_Pol_polyprotein"/>
</dbReference>
<dbReference type="InterPro" id="IPR036397">
    <property type="entry name" value="RNaseH_sf"/>
</dbReference>
<keyword evidence="1" id="KW-0862">Zinc</keyword>
<dbReference type="AlphaFoldDB" id="A0A1X7UWG4"/>
<evidence type="ECO:0000256" key="2">
    <source>
        <dbReference type="SAM" id="Coils"/>
    </source>
</evidence>
<dbReference type="SUPFAM" id="SSF57756">
    <property type="entry name" value="Retrovirus zinc finger-like domains"/>
    <property type="match status" value="1"/>
</dbReference>
<dbReference type="eggNOG" id="KOG0017">
    <property type="taxonomic scope" value="Eukaryota"/>
</dbReference>
<dbReference type="PROSITE" id="PS50994">
    <property type="entry name" value="INTEGRASE"/>
    <property type="match status" value="1"/>
</dbReference>
<dbReference type="Pfam" id="PF00665">
    <property type="entry name" value="rve"/>
    <property type="match status" value="1"/>
</dbReference>
<evidence type="ECO:0000259" key="4">
    <source>
        <dbReference type="PROSITE" id="PS50158"/>
    </source>
</evidence>
<dbReference type="InParanoid" id="A0A1X7UWG4"/>
<dbReference type="InterPro" id="IPR003309">
    <property type="entry name" value="SCAN_dom"/>
</dbReference>
<dbReference type="OrthoDB" id="10047206at2759"/>
<dbReference type="InterPro" id="IPR038269">
    <property type="entry name" value="SCAN_sf"/>
</dbReference>
<dbReference type="FunFam" id="1.10.340.70:FF:000001">
    <property type="entry name" value="Retrovirus-related Pol polyprotein from transposon gypsy-like Protein"/>
    <property type="match status" value="1"/>
</dbReference>
<feature type="domain" description="SCAN box" evidence="5">
    <location>
        <begin position="202"/>
        <end position="280"/>
    </location>
</feature>
<dbReference type="GO" id="GO:0003676">
    <property type="term" value="F:nucleic acid binding"/>
    <property type="evidence" value="ECO:0007669"/>
    <property type="project" value="InterPro"/>
</dbReference>
<evidence type="ECO:0000256" key="1">
    <source>
        <dbReference type="PROSITE-ProRule" id="PRU00047"/>
    </source>
</evidence>
<keyword evidence="1" id="KW-0479">Metal-binding</keyword>
<feature type="compositionally biased region" description="Basic and acidic residues" evidence="3">
    <location>
        <begin position="292"/>
        <end position="307"/>
    </location>
</feature>
<dbReference type="eggNOG" id="KOG1721">
    <property type="taxonomic scope" value="Eukaryota"/>
</dbReference>
<dbReference type="Pfam" id="PF00098">
    <property type="entry name" value="zf-CCHC"/>
    <property type="match status" value="1"/>
</dbReference>
<dbReference type="SUPFAM" id="SSF53098">
    <property type="entry name" value="Ribonuclease H-like"/>
    <property type="match status" value="1"/>
</dbReference>
<accession>A0A1X7UWG4</accession>
<dbReference type="InterPro" id="IPR041588">
    <property type="entry name" value="Integrase_H2C2"/>
</dbReference>
<dbReference type="PANTHER" id="PTHR37984">
    <property type="entry name" value="PROTEIN CBG26694"/>
    <property type="match status" value="1"/>
</dbReference>
<dbReference type="PROSITE" id="PS50804">
    <property type="entry name" value="SCAN_BOX"/>
    <property type="match status" value="1"/>
</dbReference>
<dbReference type="InterPro" id="IPR001584">
    <property type="entry name" value="Integrase_cat-core"/>
</dbReference>
<reference evidence="7" key="1">
    <citation type="submission" date="2017-05" db="UniProtKB">
        <authorList>
            <consortium name="EnsemblMetazoa"/>
        </authorList>
    </citation>
    <scope>IDENTIFICATION</scope>
</reference>
<dbReference type="FunFam" id="3.30.420.10:FF:000032">
    <property type="entry name" value="Retrovirus-related Pol polyprotein from transposon 297-like Protein"/>
    <property type="match status" value="1"/>
</dbReference>
<keyword evidence="2" id="KW-0175">Coiled coil</keyword>
<dbReference type="Pfam" id="PF13975">
    <property type="entry name" value="gag-asp_proteas"/>
    <property type="match status" value="1"/>
</dbReference>
<evidence type="ECO:0000256" key="3">
    <source>
        <dbReference type="SAM" id="MobiDB-lite"/>
    </source>
</evidence>
<dbReference type="GO" id="GO:0008270">
    <property type="term" value="F:zinc ion binding"/>
    <property type="evidence" value="ECO:0007669"/>
    <property type="project" value="UniProtKB-KW"/>
</dbReference>
<feature type="domain" description="CCHC-type" evidence="4">
    <location>
        <begin position="324"/>
        <end position="339"/>
    </location>
</feature>
<dbReference type="Gene3D" id="2.40.70.10">
    <property type="entry name" value="Acid Proteases"/>
    <property type="match status" value="1"/>
</dbReference>
<dbReference type="Pfam" id="PF17921">
    <property type="entry name" value="Integrase_H2C2"/>
    <property type="match status" value="1"/>
</dbReference>
<dbReference type="SUPFAM" id="SSF47353">
    <property type="entry name" value="Retrovirus capsid dimerization domain-like"/>
    <property type="match status" value="1"/>
</dbReference>
<feature type="compositionally biased region" description="Basic and acidic residues" evidence="3">
    <location>
        <begin position="496"/>
        <end position="512"/>
    </location>
</feature>
<feature type="compositionally biased region" description="Acidic residues" evidence="3">
    <location>
        <begin position="525"/>
        <end position="535"/>
    </location>
</feature>
<dbReference type="EnsemblMetazoa" id="Aqu2.1.31707_001">
    <property type="protein sequence ID" value="Aqu2.1.31707_001"/>
    <property type="gene ID" value="Aqu2.1.31707"/>
</dbReference>
<dbReference type="Gene3D" id="4.10.60.10">
    <property type="entry name" value="Zinc finger, CCHC-type"/>
    <property type="match status" value="1"/>
</dbReference>
<dbReference type="PROSITE" id="PS50158">
    <property type="entry name" value="ZF_CCHC"/>
    <property type="match status" value="1"/>
</dbReference>
<feature type="region of interest" description="Disordered" evidence="3">
    <location>
        <begin position="489"/>
        <end position="535"/>
    </location>
</feature>
<evidence type="ECO:0000259" key="5">
    <source>
        <dbReference type="PROSITE" id="PS50804"/>
    </source>
</evidence>
<dbReference type="PANTHER" id="PTHR37984:SF15">
    <property type="entry name" value="INTEGRASE CATALYTIC DOMAIN-CONTAINING PROTEIN"/>
    <property type="match status" value="1"/>
</dbReference>